<organism evidence="8 9">
    <name type="scientific">Pseudomonas benzenivorans</name>
    <dbReference type="NCBI Taxonomy" id="556533"/>
    <lineage>
        <taxon>Bacteria</taxon>
        <taxon>Pseudomonadati</taxon>
        <taxon>Pseudomonadota</taxon>
        <taxon>Gammaproteobacteria</taxon>
        <taxon>Pseudomonadales</taxon>
        <taxon>Pseudomonadaceae</taxon>
        <taxon>Pseudomonas</taxon>
    </lineage>
</organism>
<dbReference type="Proteomes" id="UP001305928">
    <property type="component" value="Chromosome"/>
</dbReference>
<dbReference type="InterPro" id="IPR025700">
    <property type="entry name" value="Lys/Orn_oxygenase"/>
</dbReference>
<evidence type="ECO:0000256" key="5">
    <source>
        <dbReference type="ARBA" id="ARBA00022827"/>
    </source>
</evidence>
<proteinExistence type="inferred from homology"/>
<dbReference type="PANTHER" id="PTHR42802:SF1">
    <property type="entry name" value="L-ORNITHINE N(5)-MONOOXYGENASE"/>
    <property type="match status" value="1"/>
</dbReference>
<evidence type="ECO:0000256" key="1">
    <source>
        <dbReference type="ARBA" id="ARBA00001974"/>
    </source>
</evidence>
<keyword evidence="5" id="KW-0274">FAD</keyword>
<dbReference type="EMBL" id="CP137892">
    <property type="protein sequence ID" value="WPC06500.1"/>
    <property type="molecule type" value="Genomic_DNA"/>
</dbReference>
<evidence type="ECO:0000256" key="7">
    <source>
        <dbReference type="ARBA" id="ARBA00023002"/>
    </source>
</evidence>
<comment type="cofactor">
    <cofactor evidence="1">
        <name>FAD</name>
        <dbReference type="ChEBI" id="CHEBI:57692"/>
    </cofactor>
</comment>
<evidence type="ECO:0000313" key="8">
    <source>
        <dbReference type="EMBL" id="WPC06500.1"/>
    </source>
</evidence>
<reference evidence="8 9" key="1">
    <citation type="submission" date="2023-11" db="EMBL/GenBank/DDBJ databases">
        <title>Complete genome of Pseudomonas benzenivorans BA3361.</title>
        <authorList>
            <person name="Shin S.Y."/>
            <person name="Song J."/>
            <person name="Kang H."/>
        </authorList>
    </citation>
    <scope>NUCLEOTIDE SEQUENCE [LARGE SCALE GENOMIC DNA]</scope>
    <source>
        <strain evidence="8 9">HNIBRBA3361</strain>
    </source>
</reference>
<evidence type="ECO:0000256" key="6">
    <source>
        <dbReference type="ARBA" id="ARBA00022857"/>
    </source>
</evidence>
<evidence type="ECO:0000256" key="2">
    <source>
        <dbReference type="ARBA" id="ARBA00004924"/>
    </source>
</evidence>
<sequence length="434" mass="48919">MSIETLEYDVIGLGFGPANLAIAVALDEDARVRERGLRYCFLEKKADFEWHGGMLLEDSRMQISFLKDLATLRNPASRFTFLNYLHQKRRLEPFINIGTFTPSRLEYNDYLAWAAGHFAERVHYGEEVIAVEAQEERGEVQRLKVTTRQADGRTRTRLARNLVVSIGGQPSIPEAFAPLRNDPRVIHSSAYLARIETLCAEREAPYRLAVIGAGQSAAEIFTDLGGRYPNAELSLIMRSPALRPADDSPFINEIFDPGYTDLIYQQPEAMRQQLIRSFSHTNYSVVNLDLIERVYQDLYLQRVTGKVRQHLLANRQIQEVRAGVEGIALNLLDRQHHAREVREFDGVILATGYRRDGYKRLLEGVAGYLGEGEVARSYRLPSREGFHPGIFLQGCCEASHGLSDTLLSVLSVRSQEVVDALIDGRLRPQAVACA</sequence>
<keyword evidence="6" id="KW-0521">NADP</keyword>
<dbReference type="Pfam" id="PF13434">
    <property type="entry name" value="Lys_Orn_oxgnase"/>
    <property type="match status" value="1"/>
</dbReference>
<dbReference type="Gene3D" id="3.50.50.60">
    <property type="entry name" value="FAD/NAD(P)-binding domain"/>
    <property type="match status" value="1"/>
</dbReference>
<protein>
    <submittedName>
        <fullName evidence="8">Lysine N(6)-hydroxylase/L-ornithine N(5)-oxygenase family protein</fullName>
    </submittedName>
</protein>
<keyword evidence="9" id="KW-1185">Reference proteome</keyword>
<comment type="pathway">
    <text evidence="2">Siderophore biosynthesis.</text>
</comment>
<dbReference type="PANTHER" id="PTHR42802">
    <property type="entry name" value="MONOOXYGENASE"/>
    <property type="match status" value="1"/>
</dbReference>
<gene>
    <name evidence="8" type="ORF">SBP02_07010</name>
</gene>
<evidence type="ECO:0000313" key="9">
    <source>
        <dbReference type="Proteomes" id="UP001305928"/>
    </source>
</evidence>
<keyword evidence="4" id="KW-0285">Flavoprotein</keyword>
<dbReference type="SUPFAM" id="SSF51905">
    <property type="entry name" value="FAD/NAD(P)-binding domain"/>
    <property type="match status" value="1"/>
</dbReference>
<name>A0ABZ0Q1A6_9PSED</name>
<keyword evidence="7" id="KW-0560">Oxidoreductase</keyword>
<comment type="similarity">
    <text evidence="3">Belongs to the lysine N(6)-hydroxylase/L-ornithine N(5)-oxygenase family.</text>
</comment>
<accession>A0ABZ0Q1A6</accession>
<dbReference type="InterPro" id="IPR036188">
    <property type="entry name" value="FAD/NAD-bd_sf"/>
</dbReference>
<evidence type="ECO:0000256" key="3">
    <source>
        <dbReference type="ARBA" id="ARBA00007588"/>
    </source>
</evidence>
<evidence type="ECO:0000256" key="4">
    <source>
        <dbReference type="ARBA" id="ARBA00022630"/>
    </source>
</evidence>
<dbReference type="RefSeq" id="WP_318645680.1">
    <property type="nucleotide sequence ID" value="NZ_CP137892.1"/>
</dbReference>